<dbReference type="OrthoDB" id="1376147at2"/>
<sequence>MSVEVSEFINVRQKLNELGAEYPTDGIALLPLNISTAESIGDLKQASEAATIRKLLRQADIPVKDILSKEKRPPYVKNKSNDWVSPIIFVSATVWNNNPKLVSVALNIVSSYIYDAFKGATGSRTTKISVVVEDPNGKSTRIDYEGPSEAVKDLAKLVREAKK</sequence>
<reference evidence="1 2" key="1">
    <citation type="submission" date="2016-10" db="EMBL/GenBank/DDBJ databases">
        <authorList>
            <person name="de Groot N.N."/>
        </authorList>
    </citation>
    <scope>NUCLEOTIDE SEQUENCE [LARGE SCALE GENOMIC DNA]</scope>
    <source>
        <strain evidence="1 2">DSM 22489</strain>
    </source>
</reference>
<protein>
    <submittedName>
        <fullName evidence="1">Uncharacterized protein</fullName>
    </submittedName>
</protein>
<dbReference type="Proteomes" id="UP000236728">
    <property type="component" value="Unassembled WGS sequence"/>
</dbReference>
<name>A0A1H5ZSX5_9BACT</name>
<dbReference type="AlphaFoldDB" id="A0A1H5ZSX5"/>
<gene>
    <name evidence="1" type="ORF">SAMN05421819_2838</name>
</gene>
<accession>A0A1H5ZSX5</accession>
<evidence type="ECO:0000313" key="2">
    <source>
        <dbReference type="Proteomes" id="UP000236728"/>
    </source>
</evidence>
<organism evidence="1 2">
    <name type="scientific">Bryocella elongata</name>
    <dbReference type="NCBI Taxonomy" id="863522"/>
    <lineage>
        <taxon>Bacteria</taxon>
        <taxon>Pseudomonadati</taxon>
        <taxon>Acidobacteriota</taxon>
        <taxon>Terriglobia</taxon>
        <taxon>Terriglobales</taxon>
        <taxon>Acidobacteriaceae</taxon>
        <taxon>Bryocella</taxon>
    </lineage>
</organism>
<proteinExistence type="predicted"/>
<evidence type="ECO:0000313" key="1">
    <source>
        <dbReference type="EMBL" id="SEG38885.1"/>
    </source>
</evidence>
<keyword evidence="2" id="KW-1185">Reference proteome</keyword>
<dbReference type="EMBL" id="FNVA01000004">
    <property type="protein sequence ID" value="SEG38885.1"/>
    <property type="molecule type" value="Genomic_DNA"/>
</dbReference>
<dbReference type="RefSeq" id="WP_103933692.1">
    <property type="nucleotide sequence ID" value="NZ_FNVA01000004.1"/>
</dbReference>